<organism evidence="2 3">
    <name type="scientific">Myroides phaeus</name>
    <dbReference type="NCBI Taxonomy" id="702745"/>
    <lineage>
        <taxon>Bacteria</taxon>
        <taxon>Pseudomonadati</taxon>
        <taxon>Bacteroidota</taxon>
        <taxon>Flavobacteriia</taxon>
        <taxon>Flavobacteriales</taxon>
        <taxon>Flavobacteriaceae</taxon>
        <taxon>Myroides</taxon>
    </lineage>
</organism>
<proteinExistence type="predicted"/>
<dbReference type="AlphaFoldDB" id="A0A1G8DI43"/>
<keyword evidence="3" id="KW-1185">Reference proteome</keyword>
<feature type="transmembrane region" description="Helical" evidence="1">
    <location>
        <begin position="48"/>
        <end position="66"/>
    </location>
</feature>
<keyword evidence="1" id="KW-0812">Transmembrane</keyword>
<protein>
    <submittedName>
        <fullName evidence="2">Uncharacterized protein</fullName>
    </submittedName>
</protein>
<name>A0A1G8DI43_9FLAO</name>
<gene>
    <name evidence="2" type="ORF">SAMN05421818_10729</name>
</gene>
<keyword evidence="1" id="KW-1133">Transmembrane helix</keyword>
<evidence type="ECO:0000313" key="2">
    <source>
        <dbReference type="EMBL" id="SDH57316.1"/>
    </source>
</evidence>
<keyword evidence="1" id="KW-0472">Membrane</keyword>
<sequence length="134" mass="15764">MKQLQNTDAKKVFKVPEDYFKNLEQRVFDQLENAPKESKVIPLKRNRFIWVAAASVVALLALTLTFKFEKSTKIEKESLENYLEYNQSYSLSNDIINALDEDDIQEIENSININQTQIDHYVLSHIDIEYYLNE</sequence>
<reference evidence="3" key="1">
    <citation type="submission" date="2016-10" db="EMBL/GenBank/DDBJ databases">
        <authorList>
            <person name="Varghese N."/>
            <person name="Submissions S."/>
        </authorList>
    </citation>
    <scope>NUCLEOTIDE SEQUENCE [LARGE SCALE GENOMIC DNA]</scope>
    <source>
        <strain evidence="3">DSM 23313</strain>
    </source>
</reference>
<evidence type="ECO:0000256" key="1">
    <source>
        <dbReference type="SAM" id="Phobius"/>
    </source>
</evidence>
<dbReference type="RefSeq" id="WP_090407169.1">
    <property type="nucleotide sequence ID" value="NZ_FNDQ01000007.1"/>
</dbReference>
<dbReference type="STRING" id="702745.SAMN05421818_10729"/>
<dbReference type="Proteomes" id="UP000243588">
    <property type="component" value="Unassembled WGS sequence"/>
</dbReference>
<accession>A0A1G8DI43</accession>
<evidence type="ECO:0000313" key="3">
    <source>
        <dbReference type="Proteomes" id="UP000243588"/>
    </source>
</evidence>
<dbReference type="EMBL" id="FNDQ01000007">
    <property type="protein sequence ID" value="SDH57316.1"/>
    <property type="molecule type" value="Genomic_DNA"/>
</dbReference>